<keyword evidence="1" id="KW-0472">Membrane</keyword>
<keyword evidence="1" id="KW-0812">Transmembrane</keyword>
<gene>
    <name evidence="3" type="ORF">Fmac_007731</name>
</gene>
<dbReference type="InterPro" id="IPR026961">
    <property type="entry name" value="PGG_dom"/>
</dbReference>
<keyword evidence="1" id="KW-1133">Transmembrane helix</keyword>
<feature type="domain" description="PGG" evidence="2">
    <location>
        <begin position="108"/>
        <end position="193"/>
    </location>
</feature>
<proteinExistence type="predicted"/>
<dbReference type="Proteomes" id="UP001603857">
    <property type="component" value="Unassembled WGS sequence"/>
</dbReference>
<comment type="caution">
    <text evidence="3">The sequence shown here is derived from an EMBL/GenBank/DDBJ whole genome shotgun (WGS) entry which is preliminary data.</text>
</comment>
<feature type="transmembrane region" description="Helical" evidence="1">
    <location>
        <begin position="204"/>
        <end position="223"/>
    </location>
</feature>
<dbReference type="Pfam" id="PF13962">
    <property type="entry name" value="PGG"/>
    <property type="match status" value="1"/>
</dbReference>
<reference evidence="3 4" key="1">
    <citation type="submission" date="2024-08" db="EMBL/GenBank/DDBJ databases">
        <title>Insights into the chromosomal genome structure of Flemingia macrophylla.</title>
        <authorList>
            <person name="Ding Y."/>
            <person name="Zhao Y."/>
            <person name="Bi W."/>
            <person name="Wu M."/>
            <person name="Zhao G."/>
            <person name="Gong Y."/>
            <person name="Li W."/>
            <person name="Zhang P."/>
        </authorList>
    </citation>
    <scope>NUCLEOTIDE SEQUENCE [LARGE SCALE GENOMIC DNA]</scope>
    <source>
        <strain evidence="3">DYQJB</strain>
        <tissue evidence="3">Leaf</tissue>
    </source>
</reference>
<sequence>MAAGSRVVEIIEKIIDKYPEANCHNRVDEHNILHMAVKHRQLKIFNMLKKHSAFKSLIFRITAEGRALLHQISRMEFYVEQRFPGVAFQLEDALRWYERANSRGCFGTIPGGTNQKNSTPMFLGSGVFLFFTIKDVVALVSSLASVVMFLSILTSPFELWDFRRSLPRKLGLGFAFLFFSLACTTLTFSATVLLTIRLQNHQKWASFLFFCAVLFPVAIFWRMQFPLYKMLQRLAKTLLKTLKQAVPTTFINYSRKRARRKKNYPMFID</sequence>
<evidence type="ECO:0000259" key="2">
    <source>
        <dbReference type="Pfam" id="PF13962"/>
    </source>
</evidence>
<name>A0ABD1MVD4_9FABA</name>
<dbReference type="PANTHER" id="PTHR24177">
    <property type="entry name" value="CASKIN"/>
    <property type="match status" value="1"/>
</dbReference>
<feature type="transmembrane region" description="Helical" evidence="1">
    <location>
        <begin position="174"/>
        <end position="198"/>
    </location>
</feature>
<protein>
    <recommendedName>
        <fullName evidence="2">PGG domain-containing protein</fullName>
    </recommendedName>
</protein>
<dbReference type="EMBL" id="JBGMDY010000003">
    <property type="protein sequence ID" value="KAL2339791.1"/>
    <property type="molecule type" value="Genomic_DNA"/>
</dbReference>
<dbReference type="AlphaFoldDB" id="A0ABD1MVD4"/>
<evidence type="ECO:0000256" key="1">
    <source>
        <dbReference type="SAM" id="Phobius"/>
    </source>
</evidence>
<feature type="transmembrane region" description="Helical" evidence="1">
    <location>
        <begin position="127"/>
        <end position="153"/>
    </location>
</feature>
<accession>A0ABD1MVD4</accession>
<evidence type="ECO:0000313" key="3">
    <source>
        <dbReference type="EMBL" id="KAL2339791.1"/>
    </source>
</evidence>
<evidence type="ECO:0000313" key="4">
    <source>
        <dbReference type="Proteomes" id="UP001603857"/>
    </source>
</evidence>
<keyword evidence="4" id="KW-1185">Reference proteome</keyword>
<organism evidence="3 4">
    <name type="scientific">Flemingia macrophylla</name>
    <dbReference type="NCBI Taxonomy" id="520843"/>
    <lineage>
        <taxon>Eukaryota</taxon>
        <taxon>Viridiplantae</taxon>
        <taxon>Streptophyta</taxon>
        <taxon>Embryophyta</taxon>
        <taxon>Tracheophyta</taxon>
        <taxon>Spermatophyta</taxon>
        <taxon>Magnoliopsida</taxon>
        <taxon>eudicotyledons</taxon>
        <taxon>Gunneridae</taxon>
        <taxon>Pentapetalae</taxon>
        <taxon>rosids</taxon>
        <taxon>fabids</taxon>
        <taxon>Fabales</taxon>
        <taxon>Fabaceae</taxon>
        <taxon>Papilionoideae</taxon>
        <taxon>50 kb inversion clade</taxon>
        <taxon>NPAAA clade</taxon>
        <taxon>indigoferoid/millettioid clade</taxon>
        <taxon>Phaseoleae</taxon>
        <taxon>Flemingia</taxon>
    </lineage>
</organism>
<dbReference type="PANTHER" id="PTHR24177:SF215">
    <property type="entry name" value="PGG DOMAIN-CONTAINING PROTEIN"/>
    <property type="match status" value="1"/>
</dbReference>